<gene>
    <name evidence="1" type="ORF">MSG28_016059</name>
</gene>
<accession>A0ACC0K555</accession>
<dbReference type="EMBL" id="CM046130">
    <property type="protein sequence ID" value="KAI8431569.1"/>
    <property type="molecule type" value="Genomic_DNA"/>
</dbReference>
<organism evidence="1 2">
    <name type="scientific">Choristoneura fumiferana</name>
    <name type="common">Spruce budworm moth</name>
    <name type="synonym">Archips fumiferana</name>
    <dbReference type="NCBI Taxonomy" id="7141"/>
    <lineage>
        <taxon>Eukaryota</taxon>
        <taxon>Metazoa</taxon>
        <taxon>Ecdysozoa</taxon>
        <taxon>Arthropoda</taxon>
        <taxon>Hexapoda</taxon>
        <taxon>Insecta</taxon>
        <taxon>Pterygota</taxon>
        <taxon>Neoptera</taxon>
        <taxon>Endopterygota</taxon>
        <taxon>Lepidoptera</taxon>
        <taxon>Glossata</taxon>
        <taxon>Ditrysia</taxon>
        <taxon>Tortricoidea</taxon>
        <taxon>Tortricidae</taxon>
        <taxon>Tortricinae</taxon>
        <taxon>Choristoneura</taxon>
    </lineage>
</organism>
<keyword evidence="2" id="KW-1185">Reference proteome</keyword>
<reference evidence="1 2" key="1">
    <citation type="journal article" date="2022" name="Genome Biol. Evol.">
        <title>The Spruce Budworm Genome: Reconstructing the Evolutionary History of Antifreeze Proteins.</title>
        <authorList>
            <person name="Beliveau C."/>
            <person name="Gagne P."/>
            <person name="Picq S."/>
            <person name="Vernygora O."/>
            <person name="Keeling C.I."/>
            <person name="Pinkney K."/>
            <person name="Doucet D."/>
            <person name="Wen F."/>
            <person name="Johnston J.S."/>
            <person name="Maaroufi H."/>
            <person name="Boyle B."/>
            <person name="Laroche J."/>
            <person name="Dewar K."/>
            <person name="Juretic N."/>
            <person name="Blackburn G."/>
            <person name="Nisole A."/>
            <person name="Brunet B."/>
            <person name="Brandao M."/>
            <person name="Lumley L."/>
            <person name="Duan J."/>
            <person name="Quan G."/>
            <person name="Lucarotti C.J."/>
            <person name="Roe A.D."/>
            <person name="Sperling F.A.H."/>
            <person name="Levesque R.C."/>
            <person name="Cusson M."/>
        </authorList>
    </citation>
    <scope>NUCLEOTIDE SEQUENCE [LARGE SCALE GENOMIC DNA]</scope>
    <source>
        <strain evidence="1">Glfc:IPQL:Cfum</strain>
    </source>
</reference>
<comment type="caution">
    <text evidence="1">The sequence shown here is derived from an EMBL/GenBank/DDBJ whole genome shotgun (WGS) entry which is preliminary data.</text>
</comment>
<protein>
    <submittedName>
        <fullName evidence="1">Uncharacterized protein</fullName>
    </submittedName>
</protein>
<proteinExistence type="predicted"/>
<dbReference type="Proteomes" id="UP001064048">
    <property type="component" value="Chromosome 30"/>
</dbReference>
<evidence type="ECO:0000313" key="2">
    <source>
        <dbReference type="Proteomes" id="UP001064048"/>
    </source>
</evidence>
<evidence type="ECO:0000313" key="1">
    <source>
        <dbReference type="EMBL" id="KAI8431569.1"/>
    </source>
</evidence>
<name>A0ACC0K555_CHOFU</name>
<sequence>MVSARVRPCGVRAMDENDDYDSDSTVIISDISKNPEKIARKRRKLDEMVRKILHTNINVTNDAQNKASCVPCANKPTDIKQNHNNDPEAIQRRNNQFLSDCDQLAENNNNDSVFEDLKVKKELLKQENNSEEREYCDGEEVKEKEVVIISDDSEDDCTIVTDDANKQVDKNTNFHPRIGVLTPSAINTRRATLDSEKNAIASNISTCETSANPNKINPKVTVLKPSAINSRRASINSFERNEAPSNNNIKHVNLCRSKSKDKEDNDNKGKEPANKKICKTNRLSGHKSYGEHPPKLTPNQNVISRKRNSDGAIHRKPKNSQDNNIILSSKSTDSNIKDAAAVNKKANRHKSTDSSSVIVRTADVIAKNVQDMSGNQEKVDTGVVDINDPNRTNAGHHKTAQINAMHNVCKDPSVTKNNNINNSINDNVIKIHEASNNVMDQTANLGETPIDIGAFGGSKKENANSTNRRKSTDAKRITVDRNELNANVSDSNINTLEYPILEQSKNTVEKNFVPEEDTDILNSDFNTNKQLSNASKSGTSKSNISVTYDKRKVTDIVVDSLTTTATSAHNDIPTKTNGDTTTKKEKTKEKKKEKSGQSCVTVSNENDEITSEKKGVLKSIQSQSSACLENAISEDKNTKKIANPETKSLGSCAMNKLEESENNEINNPEKARDFVERSREQNFDNTNDQRNVTQNCNDDQKESNQEKKRKNNEEINIIQEAKRATLIKSRRESKIKGHENEFNSTQSHITKLLDTSKEIDKNKQSHIAKDNNNSPVNTEIISEPLHESNVQGGASAVAKTSCQTEVDEAEGERNDIDMDDADDSVCESKLPGTDSSPFVDDRSFTQDEDVISREQNKSKCIFPSTSGSKPTLANCYNCSTNIDVIDMDNHHCRQKIVGTLYNCFSCGVSVQHDDTHKCANENNFCIENVQITDVVTVKEVYVFKCEDCSFATDVYDDVIGHCQNHYNDIKDPTAFCETCQLSYHTNYIKEHEYLHEKDLKIISYSYKSLYSNWDKTFEGMPSHILEEMQERSIYKSHCLKMKVINDGPWKYTLYQCNQCETCVAPGKLEQHCRKECDFLGHPCSECNKLFILYAMCENHELDHKKTNVFKTIEFNCKRDERFNSKLFEARRIETLSRIPIVDIFKCVCGICFISNDSLKHHFAGCNLEDKGVLCPRCAVPRLFEVNDLENHLRLHHGAVAYRFRVNSIVIQEYIETCHILDQDLSKTEDDEREGFKEENDDRSV</sequence>